<comment type="caution">
    <text evidence="1">The sequence shown here is derived from an EMBL/GenBank/DDBJ whole genome shotgun (WGS) entry which is preliminary data.</text>
</comment>
<keyword evidence="2" id="KW-1185">Reference proteome</keyword>
<reference evidence="1 2" key="1">
    <citation type="journal article" date="2022" name="bioRxiv">
        <title>An ancient truncated duplication of the anti-Mullerian hormone receptor type 2 gene is a potential conserved master sex determinant in the Pangasiidae catfish family.</title>
        <authorList>
            <person name="Wen M."/>
            <person name="Pan Q."/>
            <person name="Jouanno E."/>
            <person name="Montfort J."/>
            <person name="Zahm M."/>
            <person name="Cabau C."/>
            <person name="Klopp C."/>
            <person name="Iampietro C."/>
            <person name="Roques C."/>
            <person name="Bouchez O."/>
            <person name="Castinel A."/>
            <person name="Donnadieu C."/>
            <person name="Parrinello H."/>
            <person name="Poncet C."/>
            <person name="Belmonte E."/>
            <person name="Gautier V."/>
            <person name="Avarre J.-C."/>
            <person name="Dugue R."/>
            <person name="Gustiano R."/>
            <person name="Ha T.T.T."/>
            <person name="Campet M."/>
            <person name="Sriphairoj K."/>
            <person name="Ribolli J."/>
            <person name="de Almeida F.L."/>
            <person name="Desvignes T."/>
            <person name="Postlethwait J.H."/>
            <person name="Bucao C.F."/>
            <person name="Robinson-Rechavi M."/>
            <person name="Bobe J."/>
            <person name="Herpin A."/>
            <person name="Guiguen Y."/>
        </authorList>
    </citation>
    <scope>NUCLEOTIDE SEQUENCE [LARGE SCALE GENOMIC DNA]</scope>
    <source>
        <strain evidence="1">YG-Dec2019</strain>
    </source>
</reference>
<accession>A0ACC5XPZ0</accession>
<dbReference type="EMBL" id="CM040478">
    <property type="protein sequence ID" value="MCI4393247.1"/>
    <property type="molecule type" value="Genomic_DNA"/>
</dbReference>
<protein>
    <submittedName>
        <fullName evidence="1">Uncharacterized protein</fullName>
    </submittedName>
</protein>
<proteinExistence type="predicted"/>
<sequence>MADDEGTGSQEGVEVTASPASTSASSSTSDLPCIAPPEAERHAGGRRHSSRSFTGLRLFGRRSGTRCGLLLQLIHLMVQRSVGSEMFFCSLQLYRVVI</sequence>
<organism evidence="1 2">
    <name type="scientific">Pangasianodon gigas</name>
    <name type="common">Mekong giant catfish</name>
    <name type="synonym">Pangasius gigas</name>
    <dbReference type="NCBI Taxonomy" id="30993"/>
    <lineage>
        <taxon>Eukaryota</taxon>
        <taxon>Metazoa</taxon>
        <taxon>Chordata</taxon>
        <taxon>Craniata</taxon>
        <taxon>Vertebrata</taxon>
        <taxon>Euteleostomi</taxon>
        <taxon>Actinopterygii</taxon>
        <taxon>Neopterygii</taxon>
        <taxon>Teleostei</taxon>
        <taxon>Ostariophysi</taxon>
        <taxon>Siluriformes</taxon>
        <taxon>Pangasiidae</taxon>
        <taxon>Pangasianodon</taxon>
    </lineage>
</organism>
<dbReference type="Proteomes" id="UP000829447">
    <property type="component" value="Linkage Group LG25"/>
</dbReference>
<gene>
    <name evidence="1" type="ORF">PGIGA_G00155260</name>
</gene>
<evidence type="ECO:0000313" key="2">
    <source>
        <dbReference type="Proteomes" id="UP000829447"/>
    </source>
</evidence>
<evidence type="ECO:0000313" key="1">
    <source>
        <dbReference type="EMBL" id="MCI4393247.1"/>
    </source>
</evidence>
<name>A0ACC5XPZ0_PANGG</name>